<evidence type="ECO:0000313" key="2">
    <source>
        <dbReference type="EMBL" id="QKG83357.1"/>
    </source>
</evidence>
<gene>
    <name evidence="2" type="ORF">GXN76_01980</name>
</gene>
<keyword evidence="1" id="KW-1133">Transmembrane helix</keyword>
<keyword evidence="1" id="KW-0812">Transmembrane</keyword>
<feature type="transmembrane region" description="Helical" evidence="1">
    <location>
        <begin position="169"/>
        <end position="192"/>
    </location>
</feature>
<feature type="transmembrane region" description="Helical" evidence="1">
    <location>
        <begin position="54"/>
        <end position="76"/>
    </location>
</feature>
<feature type="transmembrane region" description="Helical" evidence="1">
    <location>
        <begin position="12"/>
        <end position="34"/>
    </location>
</feature>
<dbReference type="EMBL" id="CP048104">
    <property type="protein sequence ID" value="QKG83357.1"/>
    <property type="molecule type" value="Genomic_DNA"/>
</dbReference>
<proteinExistence type="predicted"/>
<dbReference type="Pfam" id="PF12730">
    <property type="entry name" value="ABC2_membrane_4"/>
    <property type="match status" value="1"/>
</dbReference>
<accession>A0A7D4CUJ8</accession>
<evidence type="ECO:0000313" key="3">
    <source>
        <dbReference type="Proteomes" id="UP000503088"/>
    </source>
</evidence>
<keyword evidence="1" id="KW-0472">Membrane</keyword>
<dbReference type="CDD" id="cd21809">
    <property type="entry name" value="ABC-2_lan_permease-like"/>
    <property type="match status" value="1"/>
</dbReference>
<feature type="transmembrane region" description="Helical" evidence="1">
    <location>
        <begin position="212"/>
        <end position="233"/>
    </location>
</feature>
<sequence>MIRALWAEWKKVQWWLVGILAIVGPGLSVLAGRAALEINPGGMDEWLWMYNMTVQYYCWLFFPVMVGIFAALVCRYEHIGGGWKHLVSLPVSRTQIYLAKGFTVFFCAGICQALLLIFFVGMARVSGLEGEIPWEMLVKGILKGLIAVLPLMALQLWVSFLWKSFGIPLAVNIVMALPSIFASQSEQIGPYYPWSQPFMAMMSGESSIPMETLLYVIIGGFLIAGIGGWQHFVRRDVTE</sequence>
<evidence type="ECO:0000256" key="1">
    <source>
        <dbReference type="SAM" id="Phobius"/>
    </source>
</evidence>
<reference evidence="2 3" key="1">
    <citation type="submission" date="2020-01" db="EMBL/GenBank/DDBJ databases">
        <authorList>
            <person name="Gulvik C.A."/>
            <person name="Batra D.G."/>
        </authorList>
    </citation>
    <scope>NUCLEOTIDE SEQUENCE [LARGE SCALE GENOMIC DNA]</scope>
    <source>
        <strain evidence="2 3">W9323</strain>
    </source>
</reference>
<organism evidence="2 3">
    <name type="scientific">Kroppenstedtia pulmonis</name>
    <dbReference type="NCBI Taxonomy" id="1380685"/>
    <lineage>
        <taxon>Bacteria</taxon>
        <taxon>Bacillati</taxon>
        <taxon>Bacillota</taxon>
        <taxon>Bacilli</taxon>
        <taxon>Bacillales</taxon>
        <taxon>Thermoactinomycetaceae</taxon>
        <taxon>Kroppenstedtia</taxon>
    </lineage>
</organism>
<name>A0A7D4CUJ8_9BACL</name>
<dbReference type="RefSeq" id="WP_173219960.1">
    <property type="nucleotide sequence ID" value="NZ_CP048104.1"/>
</dbReference>
<feature type="transmembrane region" description="Helical" evidence="1">
    <location>
        <begin position="141"/>
        <end position="162"/>
    </location>
</feature>
<dbReference type="KEGG" id="kpul:GXN76_01980"/>
<dbReference type="Proteomes" id="UP000503088">
    <property type="component" value="Chromosome"/>
</dbReference>
<protein>
    <submittedName>
        <fullName evidence="2">ABC transporter permease subunit</fullName>
    </submittedName>
</protein>
<dbReference type="AlphaFoldDB" id="A0A7D4CUJ8"/>
<feature type="transmembrane region" description="Helical" evidence="1">
    <location>
        <begin position="97"/>
        <end position="121"/>
    </location>
</feature>
<keyword evidence="3" id="KW-1185">Reference proteome</keyword>